<feature type="domain" description="Dockerin" evidence="2">
    <location>
        <begin position="34"/>
        <end position="93"/>
    </location>
</feature>
<dbReference type="InterPro" id="IPR002491">
    <property type="entry name" value="ABC_transptr_periplasmic_BD"/>
</dbReference>
<dbReference type="PANTHER" id="PTHR30535">
    <property type="entry name" value="VITAMIN B12-BINDING PROTEIN"/>
    <property type="match status" value="1"/>
</dbReference>
<dbReference type="PROSITE" id="PS51766">
    <property type="entry name" value="DOCKERIN"/>
    <property type="match status" value="1"/>
</dbReference>
<dbReference type="OrthoDB" id="24039at2157"/>
<dbReference type="AlphaFoldDB" id="A0A401HPX8"/>
<feature type="domain" description="Fe/B12 periplasmic-binding" evidence="1">
    <location>
        <begin position="159"/>
        <end position="432"/>
    </location>
</feature>
<comment type="caution">
    <text evidence="3">The sequence shown here is derived from an EMBL/GenBank/DDBJ whole genome shotgun (WGS) entry which is preliminary data.</text>
</comment>
<evidence type="ECO:0000313" key="4">
    <source>
        <dbReference type="Proteomes" id="UP000290527"/>
    </source>
</evidence>
<evidence type="ECO:0000313" key="3">
    <source>
        <dbReference type="EMBL" id="GBF36273.1"/>
    </source>
</evidence>
<dbReference type="CDD" id="cd14254">
    <property type="entry name" value="Dockerin_II"/>
    <property type="match status" value="1"/>
</dbReference>
<gene>
    <name evidence="3" type="ORF">MHHB_P0503</name>
</gene>
<dbReference type="InterPro" id="IPR018247">
    <property type="entry name" value="EF_Hand_1_Ca_BS"/>
</dbReference>
<dbReference type="SUPFAM" id="SSF63446">
    <property type="entry name" value="Type I dockerin domain"/>
    <property type="match status" value="1"/>
</dbReference>
<dbReference type="SUPFAM" id="SSF53807">
    <property type="entry name" value="Helical backbone' metal receptor"/>
    <property type="match status" value="1"/>
</dbReference>
<dbReference type="PROSITE" id="PS00018">
    <property type="entry name" value="EF_HAND_1"/>
    <property type="match status" value="2"/>
</dbReference>
<dbReference type="EMBL" id="BFAX01000002">
    <property type="protein sequence ID" value="GBF36273.1"/>
    <property type="molecule type" value="Genomic_DNA"/>
</dbReference>
<dbReference type="InterPro" id="IPR050902">
    <property type="entry name" value="ABC_Transporter_SBP"/>
</dbReference>
<dbReference type="PROSITE" id="PS50983">
    <property type="entry name" value="FE_B12_PBP"/>
    <property type="match status" value="1"/>
</dbReference>
<dbReference type="Gene3D" id="3.40.50.1980">
    <property type="entry name" value="Nitrogenase molybdenum iron protein domain"/>
    <property type="match status" value="2"/>
</dbReference>
<dbReference type="PANTHER" id="PTHR30535:SF34">
    <property type="entry name" value="MOLYBDATE-BINDING PROTEIN MOLA"/>
    <property type="match status" value="1"/>
</dbReference>
<dbReference type="Pfam" id="PF01497">
    <property type="entry name" value="Peripla_BP_2"/>
    <property type="match status" value="1"/>
</dbReference>
<dbReference type="Gene3D" id="1.10.1330.10">
    <property type="entry name" value="Dockerin domain"/>
    <property type="match status" value="1"/>
</dbReference>
<protein>
    <submittedName>
        <fullName evidence="3">Iron complex transport system substrate-binding protein</fullName>
    </submittedName>
</protein>
<dbReference type="RefSeq" id="WP_131007052.1">
    <property type="nucleotide sequence ID" value="NZ_BFAX01000002.1"/>
</dbReference>
<organism evidence="3 4">
    <name type="scientific">Methanofervidicoccus abyssi</name>
    <dbReference type="NCBI Taxonomy" id="2082189"/>
    <lineage>
        <taxon>Archaea</taxon>
        <taxon>Methanobacteriati</taxon>
        <taxon>Methanobacteriota</taxon>
        <taxon>Methanomada group</taxon>
        <taxon>Methanococci</taxon>
        <taxon>Methanococcales</taxon>
        <taxon>Methanofervidicoccus</taxon>
    </lineage>
</organism>
<dbReference type="InterPro" id="IPR036439">
    <property type="entry name" value="Dockerin_dom_sf"/>
</dbReference>
<keyword evidence="4" id="KW-1185">Reference proteome</keyword>
<dbReference type="Proteomes" id="UP000290527">
    <property type="component" value="Unassembled WGS sequence"/>
</dbReference>
<proteinExistence type="predicted"/>
<accession>A0A401HPX8</accession>
<evidence type="ECO:0000259" key="1">
    <source>
        <dbReference type="PROSITE" id="PS50983"/>
    </source>
</evidence>
<dbReference type="GO" id="GO:0000272">
    <property type="term" value="P:polysaccharide catabolic process"/>
    <property type="evidence" value="ECO:0007669"/>
    <property type="project" value="InterPro"/>
</dbReference>
<name>A0A401HPX8_9EURY</name>
<dbReference type="InterPro" id="IPR016134">
    <property type="entry name" value="Dockerin_dom"/>
</dbReference>
<sequence length="457" mass="52345">MSKSINIGPRIILNAIFLLLVLILITPVFAEGNYNYRFGDVNEDGKIDITDVVYLFKHRNISLEDGDLNCDDKIDITDVVYLFKNYNELKKPIKYAQHMNLTYYDKNGNVVNPYEGDSWAYKIFVDATGQRFLLKNESEPIPEWAKGKYDIVINVPLKNVVVMSSTEIALMMPLNDSESVISSIKGIMWGGGYKWYFEEINRSLENGSIIDVGSTYNPNWDKIVNISPQVIFVYPGYDGDAIIEKCKELGITYVADAEYLEPTCLGRCEWVKMFAAFYNKEDVAKRYFTRVEKRSFDVKRKTYNCDPNVLVAWGENYPKWGGTYVPEAQSYVATEITDFCHASYIFSDYPGTGSATIDYETFAERAKNADVWIVPSSTTWLSTFKEDHPGYETFKAVKNGRLFCESDDYWQLGLMNTDEVLMDLGTIIHPEAFKGRTTHFFLKYNPDTNTAKPYTAE</sequence>
<evidence type="ECO:0000259" key="2">
    <source>
        <dbReference type="PROSITE" id="PS51766"/>
    </source>
</evidence>
<reference evidence="3 4" key="1">
    <citation type="journal article" date="2019" name="Int. J. Syst. Evol. Microbiol.">
        <title>Methanofervidicoccus abyssi gen. nov., sp. nov., a hydrogenotrophic methanogen, isolated from a hydrothermal vent chimney in the Mid-Cayman Spreading Center, the Caribbean Sea.</title>
        <authorList>
            <person name="Sakai S."/>
            <person name="Takaki Y."/>
            <person name="Miyazaki M."/>
            <person name="Ogawara M."/>
            <person name="Yanagawa K."/>
            <person name="Miyazaki J."/>
            <person name="Takai K."/>
        </authorList>
    </citation>
    <scope>NUCLEOTIDE SEQUENCE [LARGE SCALE GENOMIC DNA]</scope>
    <source>
        <strain evidence="3 4">HHB</strain>
    </source>
</reference>